<gene>
    <name evidence="1" type="ORF">B0H16DRAFT_1472748</name>
</gene>
<dbReference type="EMBL" id="JARKIB010000209">
    <property type="protein sequence ID" value="KAJ7723657.1"/>
    <property type="molecule type" value="Genomic_DNA"/>
</dbReference>
<protein>
    <submittedName>
        <fullName evidence="1">Uncharacterized protein</fullName>
    </submittedName>
</protein>
<name>A0AAD7HM73_9AGAR</name>
<dbReference type="Proteomes" id="UP001215598">
    <property type="component" value="Unassembled WGS sequence"/>
</dbReference>
<reference evidence="1" key="1">
    <citation type="submission" date="2023-03" db="EMBL/GenBank/DDBJ databases">
        <title>Massive genome expansion in bonnet fungi (Mycena s.s.) driven by repeated elements and novel gene families across ecological guilds.</title>
        <authorList>
            <consortium name="Lawrence Berkeley National Laboratory"/>
            <person name="Harder C.B."/>
            <person name="Miyauchi S."/>
            <person name="Viragh M."/>
            <person name="Kuo A."/>
            <person name="Thoen E."/>
            <person name="Andreopoulos B."/>
            <person name="Lu D."/>
            <person name="Skrede I."/>
            <person name="Drula E."/>
            <person name="Henrissat B."/>
            <person name="Morin E."/>
            <person name="Kohler A."/>
            <person name="Barry K."/>
            <person name="LaButti K."/>
            <person name="Morin E."/>
            <person name="Salamov A."/>
            <person name="Lipzen A."/>
            <person name="Mereny Z."/>
            <person name="Hegedus B."/>
            <person name="Baldrian P."/>
            <person name="Stursova M."/>
            <person name="Weitz H."/>
            <person name="Taylor A."/>
            <person name="Grigoriev I.V."/>
            <person name="Nagy L.G."/>
            <person name="Martin F."/>
            <person name="Kauserud H."/>
        </authorList>
    </citation>
    <scope>NUCLEOTIDE SEQUENCE</scope>
    <source>
        <strain evidence="1">CBHHK182m</strain>
    </source>
</reference>
<evidence type="ECO:0000313" key="2">
    <source>
        <dbReference type="Proteomes" id="UP001215598"/>
    </source>
</evidence>
<organism evidence="1 2">
    <name type="scientific">Mycena metata</name>
    <dbReference type="NCBI Taxonomy" id="1033252"/>
    <lineage>
        <taxon>Eukaryota</taxon>
        <taxon>Fungi</taxon>
        <taxon>Dikarya</taxon>
        <taxon>Basidiomycota</taxon>
        <taxon>Agaricomycotina</taxon>
        <taxon>Agaricomycetes</taxon>
        <taxon>Agaricomycetidae</taxon>
        <taxon>Agaricales</taxon>
        <taxon>Marasmiineae</taxon>
        <taxon>Mycenaceae</taxon>
        <taxon>Mycena</taxon>
    </lineage>
</organism>
<evidence type="ECO:0000313" key="1">
    <source>
        <dbReference type="EMBL" id="KAJ7723657.1"/>
    </source>
</evidence>
<comment type="caution">
    <text evidence="1">The sequence shown here is derived from an EMBL/GenBank/DDBJ whole genome shotgun (WGS) entry which is preliminary data.</text>
</comment>
<proteinExistence type="predicted"/>
<dbReference type="AlphaFoldDB" id="A0AAD7HM73"/>
<keyword evidence="2" id="KW-1185">Reference proteome</keyword>
<sequence length="240" mass="27822">MSRNVTYDFGDGNVTLNSRNMFWRTSLDRSSPEFLWSIMNTIEVPVEHHRKIRWSKDQWSNGFGVQSLSILQGNPSIFFESLQWGGHWLHFRYFRRYFTIDFALLEHFALLTIAQVYLKDISKCVAIVANTSDVLVDTLKITGMEAILNTMQSLLTLAQLVMLTIKQDKNECVELIEQTHELLNAIITMYIKSDTGAELPPSTLNQIVKFTEYFYTLNPFIFLIEGFRTLHKIHCRGSPD</sequence>
<accession>A0AAD7HM73</accession>